<dbReference type="InterPro" id="IPR001314">
    <property type="entry name" value="Peptidase_S1A"/>
</dbReference>
<keyword evidence="1" id="KW-1015">Disulfide bond</keyword>
<dbReference type="PANTHER" id="PTHR24250:SF27">
    <property type="entry name" value="ELASTASE 2 LIKE"/>
    <property type="match status" value="1"/>
</dbReference>
<dbReference type="SUPFAM" id="SSF50494">
    <property type="entry name" value="Trypsin-like serine proteases"/>
    <property type="match status" value="1"/>
</dbReference>
<dbReference type="PRINTS" id="PR00722">
    <property type="entry name" value="CHYMOTRYPSIN"/>
</dbReference>
<feature type="signal peptide" evidence="3">
    <location>
        <begin position="1"/>
        <end position="17"/>
    </location>
</feature>
<dbReference type="InterPro" id="IPR001254">
    <property type="entry name" value="Trypsin_dom"/>
</dbReference>
<accession>A0AA39I3P0</accession>
<dbReference type="EMBL" id="JAUCMV010000002">
    <property type="protein sequence ID" value="KAK0415794.1"/>
    <property type="molecule type" value="Genomic_DNA"/>
</dbReference>
<sequence length="309" mass="34240">MRILAILLGFFATAGYASISAEEGSDHSRIIDKVHLVGSDPEEFFERVRLAVNFSSLVFAGQRAQPGQFPMQAFLSYASRKGGFYICGASLLSTTHAVTAGHCTVDMTKPAEIMVGGTNMRQRGGNAQWRRINKITTFPEYNKHDPRIRKDIGIVEFSPPVQLNHYVQTTKIVSDDSQLLRSKKAVISGFGTHKYAFLVPQTSENLLFAEVNLYNFNYCRSRWFQMDPAQTQICAGAKNHGTGQGDSGGPIQVRHNGKLYQVGLTSYGAANPNDAQYNQDRFPSVFTRVSKYCNFISKTTNGKARCGQL</sequence>
<organism evidence="5 6">
    <name type="scientific">Steinernema hermaphroditum</name>
    <dbReference type="NCBI Taxonomy" id="289476"/>
    <lineage>
        <taxon>Eukaryota</taxon>
        <taxon>Metazoa</taxon>
        <taxon>Ecdysozoa</taxon>
        <taxon>Nematoda</taxon>
        <taxon>Chromadorea</taxon>
        <taxon>Rhabditida</taxon>
        <taxon>Tylenchina</taxon>
        <taxon>Panagrolaimomorpha</taxon>
        <taxon>Strongyloidoidea</taxon>
        <taxon>Steinernematidae</taxon>
        <taxon>Steinernema</taxon>
    </lineage>
</organism>
<dbReference type="CDD" id="cd00190">
    <property type="entry name" value="Tryp_SPc"/>
    <property type="match status" value="1"/>
</dbReference>
<dbReference type="AlphaFoldDB" id="A0AA39I3P0"/>
<proteinExistence type="predicted"/>
<dbReference type="InterPro" id="IPR033116">
    <property type="entry name" value="TRYPSIN_SER"/>
</dbReference>
<evidence type="ECO:0000256" key="1">
    <source>
        <dbReference type="ARBA" id="ARBA00023157"/>
    </source>
</evidence>
<feature type="domain" description="Peptidase S1" evidence="4">
    <location>
        <begin position="58"/>
        <end position="301"/>
    </location>
</feature>
<evidence type="ECO:0000256" key="3">
    <source>
        <dbReference type="SAM" id="SignalP"/>
    </source>
</evidence>
<dbReference type="Proteomes" id="UP001175271">
    <property type="component" value="Unassembled WGS sequence"/>
</dbReference>
<name>A0AA39I3P0_9BILA</name>
<dbReference type="GO" id="GO:0004252">
    <property type="term" value="F:serine-type endopeptidase activity"/>
    <property type="evidence" value="ECO:0007669"/>
    <property type="project" value="InterPro"/>
</dbReference>
<evidence type="ECO:0000256" key="2">
    <source>
        <dbReference type="RuleBase" id="RU363034"/>
    </source>
</evidence>
<keyword evidence="2" id="KW-0720">Serine protease</keyword>
<evidence type="ECO:0000313" key="6">
    <source>
        <dbReference type="Proteomes" id="UP001175271"/>
    </source>
</evidence>
<dbReference type="Pfam" id="PF00089">
    <property type="entry name" value="Trypsin"/>
    <property type="match status" value="1"/>
</dbReference>
<keyword evidence="2" id="KW-0645">Protease</keyword>
<reference evidence="5" key="1">
    <citation type="submission" date="2023-06" db="EMBL/GenBank/DDBJ databases">
        <title>Genomic analysis of the entomopathogenic nematode Steinernema hermaphroditum.</title>
        <authorList>
            <person name="Schwarz E.M."/>
            <person name="Heppert J.K."/>
            <person name="Baniya A."/>
            <person name="Schwartz H.T."/>
            <person name="Tan C.-H."/>
            <person name="Antoshechkin I."/>
            <person name="Sternberg P.W."/>
            <person name="Goodrich-Blair H."/>
            <person name="Dillman A.R."/>
        </authorList>
    </citation>
    <scope>NUCLEOTIDE SEQUENCE</scope>
    <source>
        <strain evidence="5">PS9179</strain>
        <tissue evidence="5">Whole animal</tissue>
    </source>
</reference>
<keyword evidence="2" id="KW-0378">Hydrolase</keyword>
<dbReference type="InterPro" id="IPR043504">
    <property type="entry name" value="Peptidase_S1_PA_chymotrypsin"/>
</dbReference>
<dbReference type="PROSITE" id="PS00135">
    <property type="entry name" value="TRYPSIN_SER"/>
    <property type="match status" value="1"/>
</dbReference>
<dbReference type="InterPro" id="IPR009003">
    <property type="entry name" value="Peptidase_S1_PA"/>
</dbReference>
<protein>
    <recommendedName>
        <fullName evidence="4">Peptidase S1 domain-containing protein</fullName>
    </recommendedName>
</protein>
<dbReference type="PROSITE" id="PS50240">
    <property type="entry name" value="TRYPSIN_DOM"/>
    <property type="match status" value="1"/>
</dbReference>
<dbReference type="PROSITE" id="PS00134">
    <property type="entry name" value="TRYPSIN_HIS"/>
    <property type="match status" value="1"/>
</dbReference>
<dbReference type="SMART" id="SM00020">
    <property type="entry name" value="Tryp_SPc"/>
    <property type="match status" value="1"/>
</dbReference>
<keyword evidence="6" id="KW-1185">Reference proteome</keyword>
<gene>
    <name evidence="5" type="ORF">QR680_012123</name>
</gene>
<dbReference type="InterPro" id="IPR018114">
    <property type="entry name" value="TRYPSIN_HIS"/>
</dbReference>
<dbReference type="PANTHER" id="PTHR24250">
    <property type="entry name" value="CHYMOTRYPSIN-RELATED"/>
    <property type="match status" value="1"/>
</dbReference>
<evidence type="ECO:0000259" key="4">
    <source>
        <dbReference type="PROSITE" id="PS50240"/>
    </source>
</evidence>
<evidence type="ECO:0000313" key="5">
    <source>
        <dbReference type="EMBL" id="KAK0415794.1"/>
    </source>
</evidence>
<keyword evidence="3" id="KW-0732">Signal</keyword>
<dbReference type="Gene3D" id="2.40.10.10">
    <property type="entry name" value="Trypsin-like serine proteases"/>
    <property type="match status" value="1"/>
</dbReference>
<dbReference type="GO" id="GO:0006508">
    <property type="term" value="P:proteolysis"/>
    <property type="evidence" value="ECO:0007669"/>
    <property type="project" value="UniProtKB-KW"/>
</dbReference>
<comment type="caution">
    <text evidence="5">The sequence shown here is derived from an EMBL/GenBank/DDBJ whole genome shotgun (WGS) entry which is preliminary data.</text>
</comment>
<feature type="chain" id="PRO_5041347350" description="Peptidase S1 domain-containing protein" evidence="3">
    <location>
        <begin position="18"/>
        <end position="309"/>
    </location>
</feature>